<name>A0AA36CFH4_9BILA</name>
<keyword evidence="2" id="KW-1185">Reference proteome</keyword>
<comment type="caution">
    <text evidence="1">The sequence shown here is derived from an EMBL/GenBank/DDBJ whole genome shotgun (WGS) entry which is preliminary data.</text>
</comment>
<sequence length="256" mass="29348">MKNIAFQINITTTPKPHVTFGQLREGWPDSERYLDIKSYERIPKCNCYATKVTVERNADSQYYVSTNNEEPVAYEGFSVDNELFYVAIRDDAIAAVAQWAQINGALHPIDRMQTRGLHAPECGMNDLVEYIHGTQNNQKEKFQLGPTPPNWRLYGIDKTQELLGNITLHICLRQIQPHNQEPFWVIHDSPPFTVRADRDFLFGKTIENIKGPIDRQFISLQGKFEAGKTKANITMDILNNQGHIDHTQDFEAKDLS</sequence>
<feature type="non-terminal residue" evidence="1">
    <location>
        <position position="256"/>
    </location>
</feature>
<protein>
    <submittedName>
        <fullName evidence="1">Uncharacterized protein</fullName>
    </submittedName>
</protein>
<evidence type="ECO:0000313" key="2">
    <source>
        <dbReference type="Proteomes" id="UP001177023"/>
    </source>
</evidence>
<reference evidence="1" key="1">
    <citation type="submission" date="2023-06" db="EMBL/GenBank/DDBJ databases">
        <authorList>
            <person name="Delattre M."/>
        </authorList>
    </citation>
    <scope>NUCLEOTIDE SEQUENCE</scope>
    <source>
        <strain evidence="1">AF72</strain>
    </source>
</reference>
<accession>A0AA36CFH4</accession>
<dbReference type="AlphaFoldDB" id="A0AA36CFH4"/>
<gene>
    <name evidence="1" type="ORF">MSPICULIGERA_LOCUS6049</name>
</gene>
<proteinExistence type="predicted"/>
<evidence type="ECO:0000313" key="1">
    <source>
        <dbReference type="EMBL" id="CAJ0567497.1"/>
    </source>
</evidence>
<organism evidence="1 2">
    <name type="scientific">Mesorhabditis spiculigera</name>
    <dbReference type="NCBI Taxonomy" id="96644"/>
    <lineage>
        <taxon>Eukaryota</taxon>
        <taxon>Metazoa</taxon>
        <taxon>Ecdysozoa</taxon>
        <taxon>Nematoda</taxon>
        <taxon>Chromadorea</taxon>
        <taxon>Rhabditida</taxon>
        <taxon>Rhabditina</taxon>
        <taxon>Rhabditomorpha</taxon>
        <taxon>Rhabditoidea</taxon>
        <taxon>Rhabditidae</taxon>
        <taxon>Mesorhabditinae</taxon>
        <taxon>Mesorhabditis</taxon>
    </lineage>
</organism>
<dbReference type="EMBL" id="CATQJA010001494">
    <property type="protein sequence ID" value="CAJ0567497.1"/>
    <property type="molecule type" value="Genomic_DNA"/>
</dbReference>
<dbReference type="Proteomes" id="UP001177023">
    <property type="component" value="Unassembled WGS sequence"/>
</dbReference>